<dbReference type="RefSeq" id="WP_119367069.1">
    <property type="nucleotide sequence ID" value="NZ_QXDJ01000003.1"/>
</dbReference>
<evidence type="ECO:0000313" key="1">
    <source>
        <dbReference type="EMBL" id="RII34302.1"/>
    </source>
</evidence>
<gene>
    <name evidence="1" type="ORF">D2A34_14225</name>
</gene>
<dbReference type="Pfam" id="PF10934">
    <property type="entry name" value="Sheath_initiator"/>
    <property type="match status" value="1"/>
</dbReference>
<dbReference type="EMBL" id="QXDJ01000003">
    <property type="protein sequence ID" value="RII34302.1"/>
    <property type="molecule type" value="Genomic_DNA"/>
</dbReference>
<dbReference type="AlphaFoldDB" id="A0A399IS01"/>
<sequence length="123" mass="14325">MSIDLLFAKDLKLNYSGDIVLVTQVESKRQSIVLRLKTRKGSNMFHPDYGNDLYSMISDNITELWLKKAMSYVKECIEQDDTVIVKSIDSSFENEKRTVNFYIKYYLSEYGIEDSLDWGEEIG</sequence>
<accession>A0A399IS01</accession>
<comment type="caution">
    <text evidence="1">The sequence shown here is derived from an EMBL/GenBank/DDBJ whole genome shotgun (WGS) entry which is preliminary data.</text>
</comment>
<dbReference type="Proteomes" id="UP000265930">
    <property type="component" value="Unassembled WGS sequence"/>
</dbReference>
<evidence type="ECO:0000313" key="2">
    <source>
        <dbReference type="Proteomes" id="UP000265930"/>
    </source>
</evidence>
<dbReference type="SUPFAM" id="SSF160719">
    <property type="entry name" value="gpW/gp25-like"/>
    <property type="match status" value="1"/>
</dbReference>
<reference evidence="1 2" key="1">
    <citation type="submission" date="2018-08" db="EMBL/GenBank/DDBJ databases">
        <title>Genome of Clostridium chromiireducens C1, DSM12136.</title>
        <authorList>
            <person name="Xing M."/>
            <person name="Wei Y."/>
            <person name="Ang E.L."/>
            <person name="Zhao H."/>
            <person name="Zhang Y."/>
        </authorList>
    </citation>
    <scope>NUCLEOTIDE SEQUENCE [LARGE SCALE GENOMIC DNA]</scope>
    <source>
        <strain evidence="1 2">C1</strain>
    </source>
</reference>
<proteinExistence type="predicted"/>
<name>A0A399IS01_9CLOT</name>
<organism evidence="1 2">
    <name type="scientific">Clostridium chromiireducens</name>
    <dbReference type="NCBI Taxonomy" id="225345"/>
    <lineage>
        <taxon>Bacteria</taxon>
        <taxon>Bacillati</taxon>
        <taxon>Bacillota</taxon>
        <taxon>Clostridia</taxon>
        <taxon>Eubacteriales</taxon>
        <taxon>Clostridiaceae</taxon>
        <taxon>Clostridium</taxon>
    </lineage>
</organism>
<dbReference type="InterPro" id="IPR020288">
    <property type="entry name" value="Sheath_initiator"/>
</dbReference>
<protein>
    <submittedName>
        <fullName evidence="1">DUF2634 domain-containing protein</fullName>
    </submittedName>
</protein>
<dbReference type="Gene3D" id="3.10.450.40">
    <property type="match status" value="1"/>
</dbReference>